<feature type="compositionally biased region" description="Polar residues" evidence="1">
    <location>
        <begin position="152"/>
        <end position="190"/>
    </location>
</feature>
<dbReference type="EMBL" id="MU006098">
    <property type="protein sequence ID" value="KAF2838009.1"/>
    <property type="molecule type" value="Genomic_DNA"/>
</dbReference>
<sequence length="544" mass="60287">MSRKPGARTSYLQKPTSISISGAALGDVGLEQKPSSPTKLIALSTSTIRLDVSPTRLPIPAPGFQPTNKNEVKRRSLLQQKEEAARHLSHSESGTDEGSKQKRVSSVVNGSKCTSRPLSFTRTTSYQTKRDAKVVTRTQDPHQSKREKPPNVQATTLSRSQSVRKPSNESQPTSTFSHSRARNQSTSILGTSRRPQEHAIASKHSETLKGGGPLNRSANPSSRGIKVTEPPEVFQHKQTTSSLALKRSVIPSNDENKALRPAFSTFQQHYSPKKTNKAPSSSFLVPMVEPNASGPSQASRLQTELLQLHSLHSSSASVCRQWESSAKHRLDDLFESVVVEYGIMRKAEREAQEQVNMIALQEWSSGIEGFGLSENIQLLGSLLYELPGLTDENGRYTRVVNEFEMWVSMVRQIRGDYSGFNKQVILGKSEALSVANLRYVESIGDAWKVENAALTRKLSILARDVEKIIQPSPRSSVARIMQNCQALLKGMLGELLAMLDLQAEVMNRERKLVEGGLAAISHDIETCFELEDQEDHVKGRWRCR</sequence>
<evidence type="ECO:0000313" key="3">
    <source>
        <dbReference type="Proteomes" id="UP000799429"/>
    </source>
</evidence>
<feature type="region of interest" description="Disordered" evidence="1">
    <location>
        <begin position="80"/>
        <end position="226"/>
    </location>
</feature>
<feature type="compositionally biased region" description="Basic and acidic residues" evidence="1">
    <location>
        <begin position="80"/>
        <end position="90"/>
    </location>
</feature>
<protein>
    <submittedName>
        <fullName evidence="2">Uncharacterized protein</fullName>
    </submittedName>
</protein>
<comment type="caution">
    <text evidence="2">The sequence shown here is derived from an EMBL/GenBank/DDBJ whole genome shotgun (WGS) entry which is preliminary data.</text>
</comment>
<keyword evidence="3" id="KW-1185">Reference proteome</keyword>
<reference evidence="2" key="1">
    <citation type="journal article" date="2020" name="Stud. Mycol.">
        <title>101 Dothideomycetes genomes: a test case for predicting lifestyles and emergence of pathogens.</title>
        <authorList>
            <person name="Haridas S."/>
            <person name="Albert R."/>
            <person name="Binder M."/>
            <person name="Bloem J."/>
            <person name="Labutti K."/>
            <person name="Salamov A."/>
            <person name="Andreopoulos B."/>
            <person name="Baker S."/>
            <person name="Barry K."/>
            <person name="Bills G."/>
            <person name="Bluhm B."/>
            <person name="Cannon C."/>
            <person name="Castanera R."/>
            <person name="Culley D."/>
            <person name="Daum C."/>
            <person name="Ezra D."/>
            <person name="Gonzalez J."/>
            <person name="Henrissat B."/>
            <person name="Kuo A."/>
            <person name="Liang C."/>
            <person name="Lipzen A."/>
            <person name="Lutzoni F."/>
            <person name="Magnuson J."/>
            <person name="Mondo S."/>
            <person name="Nolan M."/>
            <person name="Ohm R."/>
            <person name="Pangilinan J."/>
            <person name="Park H.-J."/>
            <person name="Ramirez L."/>
            <person name="Alfaro M."/>
            <person name="Sun H."/>
            <person name="Tritt A."/>
            <person name="Yoshinaga Y."/>
            <person name="Zwiers L.-H."/>
            <person name="Turgeon B."/>
            <person name="Goodwin S."/>
            <person name="Spatafora J."/>
            <person name="Crous P."/>
            <person name="Grigoriev I."/>
        </authorList>
    </citation>
    <scope>NUCLEOTIDE SEQUENCE</scope>
    <source>
        <strain evidence="2">CBS 101060</strain>
    </source>
</reference>
<accession>A0A9P4S8T5</accession>
<evidence type="ECO:0000313" key="2">
    <source>
        <dbReference type="EMBL" id="KAF2838009.1"/>
    </source>
</evidence>
<name>A0A9P4S8T5_9PEZI</name>
<feature type="compositionally biased region" description="Basic and acidic residues" evidence="1">
    <location>
        <begin position="128"/>
        <end position="149"/>
    </location>
</feature>
<evidence type="ECO:0000256" key="1">
    <source>
        <dbReference type="SAM" id="MobiDB-lite"/>
    </source>
</evidence>
<feature type="compositionally biased region" description="Polar residues" evidence="1">
    <location>
        <begin position="104"/>
        <end position="127"/>
    </location>
</feature>
<organism evidence="2 3">
    <name type="scientific">Patellaria atrata CBS 101060</name>
    <dbReference type="NCBI Taxonomy" id="1346257"/>
    <lineage>
        <taxon>Eukaryota</taxon>
        <taxon>Fungi</taxon>
        <taxon>Dikarya</taxon>
        <taxon>Ascomycota</taxon>
        <taxon>Pezizomycotina</taxon>
        <taxon>Dothideomycetes</taxon>
        <taxon>Dothideomycetes incertae sedis</taxon>
        <taxon>Patellariales</taxon>
        <taxon>Patellariaceae</taxon>
        <taxon>Patellaria</taxon>
    </lineage>
</organism>
<dbReference type="Proteomes" id="UP000799429">
    <property type="component" value="Unassembled WGS sequence"/>
</dbReference>
<proteinExistence type="predicted"/>
<dbReference type="OrthoDB" id="5429993at2759"/>
<gene>
    <name evidence="2" type="ORF">M501DRAFT_986195</name>
</gene>
<dbReference type="AlphaFoldDB" id="A0A9P4S8T5"/>